<dbReference type="SMART" id="SM00448">
    <property type="entry name" value="REC"/>
    <property type="match status" value="1"/>
</dbReference>
<dbReference type="InterPro" id="IPR011006">
    <property type="entry name" value="CheY-like_superfamily"/>
</dbReference>
<dbReference type="EMBL" id="CP007490">
    <property type="protein sequence ID" value="AIC47444.1"/>
    <property type="molecule type" value="Genomic_DNA"/>
</dbReference>
<accession>A0A060JMG2</accession>
<dbReference type="Proteomes" id="UP000067708">
    <property type="component" value="Chromosome"/>
</dbReference>
<dbReference type="PROSITE" id="PS50110">
    <property type="entry name" value="RESPONSE_REGULATORY"/>
    <property type="match status" value="1"/>
</dbReference>
<dbReference type="PANTHER" id="PTHR43214">
    <property type="entry name" value="TWO-COMPONENT RESPONSE REGULATOR"/>
    <property type="match status" value="1"/>
</dbReference>
<dbReference type="GO" id="GO:0003677">
    <property type="term" value="F:DNA binding"/>
    <property type="evidence" value="ECO:0007669"/>
    <property type="project" value="UniProtKB-KW"/>
</dbReference>
<evidence type="ECO:0000313" key="5">
    <source>
        <dbReference type="Proteomes" id="UP000067708"/>
    </source>
</evidence>
<feature type="modified residue" description="4-aspartylphosphate" evidence="2">
    <location>
        <position position="57"/>
    </location>
</feature>
<dbReference type="SUPFAM" id="SSF46894">
    <property type="entry name" value="C-terminal effector domain of the bipartite response regulators"/>
    <property type="match status" value="1"/>
</dbReference>
<dbReference type="eggNOG" id="COG2197">
    <property type="taxonomic scope" value="Bacteria"/>
</dbReference>
<dbReference type="RefSeq" id="WP_051636238.1">
    <property type="nucleotide sequence ID" value="NZ_CP007490.1"/>
</dbReference>
<evidence type="ECO:0000259" key="3">
    <source>
        <dbReference type="PROSITE" id="PS50110"/>
    </source>
</evidence>
<dbReference type="InterPro" id="IPR016032">
    <property type="entry name" value="Sig_transdc_resp-reg_C-effctor"/>
</dbReference>
<keyword evidence="2" id="KW-0597">Phosphoprotein</keyword>
<evidence type="ECO:0000256" key="1">
    <source>
        <dbReference type="ARBA" id="ARBA00023125"/>
    </source>
</evidence>
<sequence length="224" mass="24803">MNEIIRIGLVDADADIRFGRRMLIDSQEDCRVVFEEENGSEALERAPQALIDVLVVDHRVRGIDGLQLVEKLIPQYHSSETEVPAIILTGPYFSYELLLAAIAVGATDLVTLDSDSGELLKAIRTARAKEDVLDFDSLKALMTRAKGIDFDVPDILVKLGTLDQKETQVLEAFREGLDDDEISRTIDVPKYRVRQAMKSILSKCSLATRAQLFLAINATDGKNG</sequence>
<dbReference type="CDD" id="cd17535">
    <property type="entry name" value="REC_NarL-like"/>
    <property type="match status" value="1"/>
</dbReference>
<dbReference type="InterPro" id="IPR001789">
    <property type="entry name" value="Sig_transdc_resp-reg_receiver"/>
</dbReference>
<dbReference type="OrthoDB" id="9808843at2"/>
<dbReference type="Pfam" id="PF00072">
    <property type="entry name" value="Response_reg"/>
    <property type="match status" value="1"/>
</dbReference>
<dbReference type="InterPro" id="IPR058245">
    <property type="entry name" value="NreC/VraR/RcsB-like_REC"/>
</dbReference>
<name>A0A060JMG2_9MICO</name>
<keyword evidence="1 4" id="KW-0238">DNA-binding</keyword>
<gene>
    <name evidence="4" type="ORF">Rhola_00006340</name>
</gene>
<evidence type="ECO:0000256" key="2">
    <source>
        <dbReference type="PROSITE-ProRule" id="PRU00169"/>
    </source>
</evidence>
<dbReference type="InterPro" id="IPR039420">
    <property type="entry name" value="WalR-like"/>
</dbReference>
<keyword evidence="5" id="KW-1185">Reference proteome</keyword>
<reference evidence="4 5" key="1">
    <citation type="journal article" date="2014" name="Int. J. Syst. Evol. Microbiol.">
        <title>Rhodoluna lacicola gen. nov., sp. nov., a planktonic freshwater bacterium with stream-lined genome.</title>
        <authorList>
            <person name="Hahn M."/>
            <person name="Schmidt J."/>
            <person name="Taipale S.J."/>
            <person name="Doolittle W.F."/>
            <person name="Koll U."/>
        </authorList>
    </citation>
    <scope>NUCLEOTIDE SEQUENCE [LARGE SCALE GENOMIC DNA]</scope>
    <source>
        <strain evidence="4 5">MWH-Ta8</strain>
    </source>
</reference>
<evidence type="ECO:0000313" key="4">
    <source>
        <dbReference type="EMBL" id="AIC47444.1"/>
    </source>
</evidence>
<dbReference type="GO" id="GO:0000160">
    <property type="term" value="P:phosphorelay signal transduction system"/>
    <property type="evidence" value="ECO:0007669"/>
    <property type="project" value="InterPro"/>
</dbReference>
<proteinExistence type="predicted"/>
<organism evidence="4 5">
    <name type="scientific">Rhodoluna lacicola</name>
    <dbReference type="NCBI Taxonomy" id="529884"/>
    <lineage>
        <taxon>Bacteria</taxon>
        <taxon>Bacillati</taxon>
        <taxon>Actinomycetota</taxon>
        <taxon>Actinomycetes</taxon>
        <taxon>Micrococcales</taxon>
        <taxon>Microbacteriaceae</taxon>
        <taxon>Luna cluster</taxon>
        <taxon>Luna-1 subcluster</taxon>
        <taxon>Rhodoluna</taxon>
    </lineage>
</organism>
<dbReference type="STRING" id="529884.Rhola_00006340"/>
<protein>
    <submittedName>
        <fullName evidence="4">Response regulator containing a CheY-like receiver domain and an HTH DNA-binding domain</fullName>
    </submittedName>
</protein>
<dbReference type="Gene3D" id="3.40.50.2300">
    <property type="match status" value="1"/>
</dbReference>
<dbReference type="KEGG" id="rla:Rhola_00006340"/>
<dbReference type="GO" id="GO:0006355">
    <property type="term" value="P:regulation of DNA-templated transcription"/>
    <property type="evidence" value="ECO:0007669"/>
    <property type="project" value="InterPro"/>
</dbReference>
<dbReference type="SUPFAM" id="SSF52172">
    <property type="entry name" value="CheY-like"/>
    <property type="match status" value="1"/>
</dbReference>
<dbReference type="HOGENOM" id="CLU_1234229_0_0_11"/>
<dbReference type="AlphaFoldDB" id="A0A060JMG2"/>
<feature type="domain" description="Response regulatory" evidence="3">
    <location>
        <begin position="6"/>
        <end position="127"/>
    </location>
</feature>